<protein>
    <submittedName>
        <fullName evidence="2">Uncharacterized protein</fullName>
    </submittedName>
</protein>
<evidence type="ECO:0000313" key="2">
    <source>
        <dbReference type="EMBL" id="EJW89827.1"/>
    </source>
</evidence>
<proteinExistence type="predicted"/>
<name>J9FJJ9_9ZZZZ</name>
<dbReference type="EMBL" id="AMCI01009234">
    <property type="protein sequence ID" value="EJW89827.1"/>
    <property type="molecule type" value="Genomic_DNA"/>
</dbReference>
<evidence type="ECO:0000256" key="1">
    <source>
        <dbReference type="SAM" id="MobiDB-lite"/>
    </source>
</evidence>
<gene>
    <name evidence="2" type="ORF">EVA_22064</name>
</gene>
<reference evidence="2" key="1">
    <citation type="journal article" date="2012" name="PLoS ONE">
        <title>Gene sets for utilization of primary and secondary nutrition supplies in the distal gut of endangered iberian lynx.</title>
        <authorList>
            <person name="Alcaide M."/>
            <person name="Messina E."/>
            <person name="Richter M."/>
            <person name="Bargiela R."/>
            <person name="Peplies J."/>
            <person name="Huws S.A."/>
            <person name="Newbold C.J."/>
            <person name="Golyshin P.N."/>
            <person name="Simon M.A."/>
            <person name="Lopez G."/>
            <person name="Yakimov M.M."/>
            <person name="Ferrer M."/>
        </authorList>
    </citation>
    <scope>NUCLEOTIDE SEQUENCE</scope>
</reference>
<organism evidence="2">
    <name type="scientific">gut metagenome</name>
    <dbReference type="NCBI Taxonomy" id="749906"/>
    <lineage>
        <taxon>unclassified sequences</taxon>
        <taxon>metagenomes</taxon>
        <taxon>organismal metagenomes</taxon>
    </lineage>
</organism>
<comment type="caution">
    <text evidence="2">The sequence shown here is derived from an EMBL/GenBank/DDBJ whole genome shotgun (WGS) entry which is preliminary data.</text>
</comment>
<dbReference type="AlphaFoldDB" id="J9FJJ9"/>
<feature type="compositionally biased region" description="Basic and acidic residues" evidence="1">
    <location>
        <begin position="11"/>
        <end position="46"/>
    </location>
</feature>
<sequence>MRGHPSNARQHQREDAEHTVTNEKMLHECKQEKPSKEGQVDENKNR</sequence>
<accession>J9FJJ9</accession>
<feature type="region of interest" description="Disordered" evidence="1">
    <location>
        <begin position="1"/>
        <end position="46"/>
    </location>
</feature>